<feature type="region of interest" description="Disordered" evidence="1">
    <location>
        <begin position="1"/>
        <end position="45"/>
    </location>
</feature>
<organism evidence="2">
    <name type="scientific">Aegilops tauschii</name>
    <name type="common">Tausch's goatgrass</name>
    <name type="synonym">Aegilops squarrosa</name>
    <dbReference type="NCBI Taxonomy" id="37682"/>
    <lineage>
        <taxon>Eukaryota</taxon>
        <taxon>Viridiplantae</taxon>
        <taxon>Streptophyta</taxon>
        <taxon>Embryophyta</taxon>
        <taxon>Tracheophyta</taxon>
        <taxon>Spermatophyta</taxon>
        <taxon>Magnoliopsida</taxon>
        <taxon>Liliopsida</taxon>
        <taxon>Poales</taxon>
        <taxon>Poaceae</taxon>
        <taxon>BOP clade</taxon>
        <taxon>Pooideae</taxon>
        <taxon>Triticodae</taxon>
        <taxon>Triticeae</taxon>
        <taxon>Triticinae</taxon>
        <taxon>Aegilops</taxon>
    </lineage>
</organism>
<accession>M8B1J8</accession>
<evidence type="ECO:0000256" key="1">
    <source>
        <dbReference type="SAM" id="MobiDB-lite"/>
    </source>
</evidence>
<dbReference type="InterPro" id="IPR038765">
    <property type="entry name" value="Papain-like_cys_pep_sf"/>
</dbReference>
<reference evidence="2" key="1">
    <citation type="submission" date="2015-06" db="UniProtKB">
        <authorList>
            <consortium name="EnsemblPlants"/>
        </authorList>
    </citation>
    <scope>IDENTIFICATION</scope>
</reference>
<name>M8B1J8_AEGTA</name>
<dbReference type="Gene3D" id="3.40.395.10">
    <property type="entry name" value="Adenoviral Proteinase, Chain A"/>
    <property type="match status" value="1"/>
</dbReference>
<proteinExistence type="predicted"/>
<evidence type="ECO:0008006" key="3">
    <source>
        <dbReference type="Google" id="ProtNLM"/>
    </source>
</evidence>
<feature type="compositionally biased region" description="Acidic residues" evidence="1">
    <location>
        <begin position="12"/>
        <end position="22"/>
    </location>
</feature>
<feature type="region of interest" description="Disordered" evidence="1">
    <location>
        <begin position="418"/>
        <end position="458"/>
    </location>
</feature>
<dbReference type="EnsemblPlants" id="EMT07871">
    <property type="protein sequence ID" value="EMT07871"/>
    <property type="gene ID" value="F775_09045"/>
</dbReference>
<dbReference type="SUPFAM" id="SSF54001">
    <property type="entry name" value="Cysteine proteinases"/>
    <property type="match status" value="1"/>
</dbReference>
<feature type="region of interest" description="Disordered" evidence="1">
    <location>
        <begin position="577"/>
        <end position="628"/>
    </location>
</feature>
<sequence length="941" mass="105538">MAPLEEANNFEADPDGLAEDVELAPRRKGSGPHKPTGLEGSDPNDIPSVRCGFTASYLSSLSPMLYPQVTKTELGSLLTVRSACGEDNKMYWTLLMCVDTEKRALKFPDGEFRVLDDPTIEYITGIKSGSTTILANSTYVPDEILHCVTNPDIIGSFNWGKYIVDNIMLNAKRVQHHHKDKIGVCLMGGFQLVLQAFFAEWMDFQTSMTPNVWPRISAYSTEILREIFILARDPKHRFKIRKTAIHFARNHTPPGQILSAQHQERCSSIVNHISSDLSSVASAMYKEFMNRLAAAEKARLNTHAMHLNPSPLDCTATALVVTQGVPGRQDVPSPSLPQEQALAEARRGERSFTGNVAHLSSPTFITRVLLSPHCPEPPYHLRRRKYVTEVAKKPAWLVKRQRSGAENITGYKKYKMSTAVQPPHSEGPKTARSAPDPTTQTSNNRQTARHRHLSGPSRITKYKDRVVAYKRRERSQSAICAILDQQLAGNPPLWDSSPATAMCNSSHHDDLLAEVAGCASFCATTVVPTTGDGATVQAENVHTLIHNRDVDGHTGPRNTNNGNAVSASATDEIPAKDTTQASFPNSTPLPANAADTTGMQKEYPDEDRRSTSPSPNTDSHENICAHPTNTSLTPYLIGDDVPSNCQATGDDLPISATPKIEPDVEVARFLRIIADQPSYFNVYDSYQNMENTKDTDRERKWISLKTPLCLDMTGHAIYRSYGAGKIMKNNGMKVAVHVLTTKDNKLYPNRKPRWRSIIGPCFAEEFANNPENPNIDRFFSMFDATKLPYKLEETKKFMIVLVVDGGWCVYEVDINERTLHVMDPMMASSRRDDVERKHRENAGFMLHCLCKCLREWYPNWHFTTYPWTYKYNSGIHHRNSDRADSGFYVIHYIREFDGVMLHTAPTDDLIKHLRKEMAYEALRLKGNSGDFPNNLYARILE</sequence>
<evidence type="ECO:0000313" key="2">
    <source>
        <dbReference type="EnsemblPlants" id="EMT07871"/>
    </source>
</evidence>
<feature type="compositionally biased region" description="Polar residues" evidence="1">
    <location>
        <begin position="436"/>
        <end position="446"/>
    </location>
</feature>
<dbReference type="AlphaFoldDB" id="M8B1J8"/>
<protein>
    <recommendedName>
        <fullName evidence="3">Ubiquitin-like protease family profile domain-containing protein</fullName>
    </recommendedName>
</protein>
<feature type="compositionally biased region" description="Polar residues" evidence="1">
    <location>
        <begin position="577"/>
        <end position="599"/>
    </location>
</feature>